<evidence type="ECO:0000313" key="3">
    <source>
        <dbReference type="Proteomes" id="UP001066276"/>
    </source>
</evidence>
<evidence type="ECO:0000256" key="1">
    <source>
        <dbReference type="SAM" id="MobiDB-lite"/>
    </source>
</evidence>
<evidence type="ECO:0000313" key="2">
    <source>
        <dbReference type="EMBL" id="KAJ1202455.1"/>
    </source>
</evidence>
<dbReference type="AlphaFoldDB" id="A0AAV7VR09"/>
<feature type="compositionally biased region" description="Basic and acidic residues" evidence="1">
    <location>
        <begin position="46"/>
        <end position="63"/>
    </location>
</feature>
<sequence>MRHVYAACFDWAKSGPSLDPLGQSGADRGSQPMEASGSRGEGQRLQSEEELGRVDDRDKREAQEVESCAFLPMDRAAVYI</sequence>
<dbReference type="Proteomes" id="UP001066276">
    <property type="component" value="Chromosome 2_1"/>
</dbReference>
<keyword evidence="3" id="KW-1185">Reference proteome</keyword>
<comment type="caution">
    <text evidence="2">The sequence shown here is derived from an EMBL/GenBank/DDBJ whole genome shotgun (WGS) entry which is preliminary data.</text>
</comment>
<protein>
    <submittedName>
        <fullName evidence="2">Uncharacterized protein</fullName>
    </submittedName>
</protein>
<name>A0AAV7VR09_PLEWA</name>
<feature type="region of interest" description="Disordered" evidence="1">
    <location>
        <begin position="13"/>
        <end position="65"/>
    </location>
</feature>
<proteinExistence type="predicted"/>
<gene>
    <name evidence="2" type="ORF">NDU88_006255</name>
</gene>
<accession>A0AAV7VR09</accession>
<organism evidence="2 3">
    <name type="scientific">Pleurodeles waltl</name>
    <name type="common">Iberian ribbed newt</name>
    <dbReference type="NCBI Taxonomy" id="8319"/>
    <lineage>
        <taxon>Eukaryota</taxon>
        <taxon>Metazoa</taxon>
        <taxon>Chordata</taxon>
        <taxon>Craniata</taxon>
        <taxon>Vertebrata</taxon>
        <taxon>Euteleostomi</taxon>
        <taxon>Amphibia</taxon>
        <taxon>Batrachia</taxon>
        <taxon>Caudata</taxon>
        <taxon>Salamandroidea</taxon>
        <taxon>Salamandridae</taxon>
        <taxon>Pleurodelinae</taxon>
        <taxon>Pleurodeles</taxon>
    </lineage>
</organism>
<dbReference type="EMBL" id="JANPWB010000003">
    <property type="protein sequence ID" value="KAJ1202455.1"/>
    <property type="molecule type" value="Genomic_DNA"/>
</dbReference>
<reference evidence="2" key="1">
    <citation type="journal article" date="2022" name="bioRxiv">
        <title>Sequencing and chromosome-scale assembly of the giantPleurodeles waltlgenome.</title>
        <authorList>
            <person name="Brown T."/>
            <person name="Elewa A."/>
            <person name="Iarovenko S."/>
            <person name="Subramanian E."/>
            <person name="Araus A.J."/>
            <person name="Petzold A."/>
            <person name="Susuki M."/>
            <person name="Suzuki K.-i.T."/>
            <person name="Hayashi T."/>
            <person name="Toyoda A."/>
            <person name="Oliveira C."/>
            <person name="Osipova E."/>
            <person name="Leigh N.D."/>
            <person name="Simon A."/>
            <person name="Yun M.H."/>
        </authorList>
    </citation>
    <scope>NUCLEOTIDE SEQUENCE</scope>
    <source>
        <strain evidence="2">20211129_DDA</strain>
        <tissue evidence="2">Liver</tissue>
    </source>
</reference>